<dbReference type="WBParaSite" id="SBAD_0001194601-mRNA-1">
    <property type="protein sequence ID" value="SBAD_0001194601-mRNA-1"/>
    <property type="gene ID" value="SBAD_0001194601"/>
</dbReference>
<evidence type="ECO:0000313" key="2">
    <source>
        <dbReference type="EMBL" id="VDP41064.1"/>
    </source>
</evidence>
<proteinExistence type="predicted"/>
<reference evidence="4" key="1">
    <citation type="submission" date="2016-06" db="UniProtKB">
        <authorList>
            <consortium name="WormBaseParasite"/>
        </authorList>
    </citation>
    <scope>IDENTIFICATION</scope>
</reference>
<dbReference type="Proteomes" id="UP000270296">
    <property type="component" value="Unassembled WGS sequence"/>
</dbReference>
<reference evidence="2 3" key="2">
    <citation type="submission" date="2018-11" db="EMBL/GenBank/DDBJ databases">
        <authorList>
            <consortium name="Pathogen Informatics"/>
        </authorList>
    </citation>
    <scope>NUCLEOTIDE SEQUENCE [LARGE SCALE GENOMIC DNA]</scope>
</reference>
<gene>
    <name evidence="2" type="ORF">SBAD_LOCUS11560</name>
</gene>
<evidence type="ECO:0000313" key="3">
    <source>
        <dbReference type="Proteomes" id="UP000270296"/>
    </source>
</evidence>
<organism evidence="4">
    <name type="scientific">Soboliphyme baturini</name>
    <dbReference type="NCBI Taxonomy" id="241478"/>
    <lineage>
        <taxon>Eukaryota</taxon>
        <taxon>Metazoa</taxon>
        <taxon>Ecdysozoa</taxon>
        <taxon>Nematoda</taxon>
        <taxon>Enoplea</taxon>
        <taxon>Dorylaimia</taxon>
        <taxon>Dioctophymatida</taxon>
        <taxon>Dioctophymatoidea</taxon>
        <taxon>Soboliphymatidae</taxon>
        <taxon>Soboliphyme</taxon>
    </lineage>
</organism>
<feature type="region of interest" description="Disordered" evidence="1">
    <location>
        <begin position="104"/>
        <end position="128"/>
    </location>
</feature>
<keyword evidence="3" id="KW-1185">Reference proteome</keyword>
<sequence length="140" mass="15420">MTPDSRPSIAGMSFPPSYSVALTAPVLSMTADEDDKLLETQSFVENDGDSLQLVTLDFDPPPSYTEALSLIEQKEQTRSARDVGVQSDYTSMFLPSSNLSARESHQLFQRSRSSSSLPPFEGTAGRKSRSLCYLRPESFT</sequence>
<protein>
    <submittedName>
        <fullName evidence="2 4">Uncharacterized protein</fullName>
    </submittedName>
</protein>
<dbReference type="AlphaFoldDB" id="A0A183J6R2"/>
<feature type="compositionally biased region" description="Low complexity" evidence="1">
    <location>
        <begin position="106"/>
        <end position="120"/>
    </location>
</feature>
<evidence type="ECO:0000313" key="4">
    <source>
        <dbReference type="WBParaSite" id="SBAD_0001194601-mRNA-1"/>
    </source>
</evidence>
<evidence type="ECO:0000256" key="1">
    <source>
        <dbReference type="SAM" id="MobiDB-lite"/>
    </source>
</evidence>
<dbReference type="EMBL" id="UZAM01015908">
    <property type="protein sequence ID" value="VDP41064.1"/>
    <property type="molecule type" value="Genomic_DNA"/>
</dbReference>
<name>A0A183J6R2_9BILA</name>
<accession>A0A183J6R2</accession>